<keyword evidence="5 7" id="KW-0456">Lyase</keyword>
<feature type="region of interest" description="Disordered" evidence="8">
    <location>
        <begin position="1"/>
        <end position="223"/>
    </location>
</feature>
<dbReference type="RefSeq" id="WP_189146209.1">
    <property type="nucleotide sequence ID" value="NZ_BAABER010000003.1"/>
</dbReference>
<evidence type="ECO:0000256" key="7">
    <source>
        <dbReference type="HAMAP-Rule" id="MF_02065"/>
    </source>
</evidence>
<evidence type="ECO:0000313" key="10">
    <source>
        <dbReference type="Proteomes" id="UP000625682"/>
    </source>
</evidence>
<comment type="subcellular location">
    <subcellularLocation>
        <location evidence="7">Cell membrane</location>
        <topology evidence="7">Single-pass membrane protein</topology>
    </subcellularLocation>
</comment>
<feature type="compositionally biased region" description="Low complexity" evidence="8">
    <location>
        <begin position="127"/>
        <end position="136"/>
    </location>
</feature>
<dbReference type="HAMAP" id="MF_02065">
    <property type="entry name" value="MltG"/>
    <property type="match status" value="1"/>
</dbReference>
<feature type="compositionally biased region" description="Basic and acidic residues" evidence="8">
    <location>
        <begin position="207"/>
        <end position="217"/>
    </location>
</feature>
<comment type="similarity">
    <text evidence="7">Belongs to the transglycosylase MltG family.</text>
</comment>
<keyword evidence="4 7" id="KW-0472">Membrane</keyword>
<dbReference type="GO" id="GO:0071555">
    <property type="term" value="P:cell wall organization"/>
    <property type="evidence" value="ECO:0007669"/>
    <property type="project" value="UniProtKB-KW"/>
</dbReference>
<feature type="transmembrane region" description="Helical" evidence="7">
    <location>
        <begin position="228"/>
        <end position="250"/>
    </location>
</feature>
<proteinExistence type="inferred from homology"/>
<dbReference type="GO" id="GO:0008932">
    <property type="term" value="F:lytic endotransglycosylase activity"/>
    <property type="evidence" value="ECO:0007669"/>
    <property type="project" value="UniProtKB-UniRule"/>
</dbReference>
<comment type="function">
    <text evidence="7">Functions as a peptidoglycan terminase that cleaves nascent peptidoglycan strands endolytically to terminate their elongation.</text>
</comment>
<evidence type="ECO:0000256" key="4">
    <source>
        <dbReference type="ARBA" id="ARBA00023136"/>
    </source>
</evidence>
<dbReference type="CDD" id="cd08010">
    <property type="entry name" value="MltG_like"/>
    <property type="match status" value="1"/>
</dbReference>
<reference evidence="9" key="2">
    <citation type="submission" date="2020-09" db="EMBL/GenBank/DDBJ databases">
        <authorList>
            <person name="Sun Q."/>
            <person name="Zhou Y."/>
        </authorList>
    </citation>
    <scope>NUCLEOTIDE SEQUENCE</scope>
    <source>
        <strain evidence="9">CGMCC 4.7272</strain>
    </source>
</reference>
<dbReference type="GO" id="GO:0009252">
    <property type="term" value="P:peptidoglycan biosynthetic process"/>
    <property type="evidence" value="ECO:0007669"/>
    <property type="project" value="UniProtKB-UniRule"/>
</dbReference>
<dbReference type="EMBL" id="BMMU01000003">
    <property type="protein sequence ID" value="GGJ17617.1"/>
    <property type="molecule type" value="Genomic_DNA"/>
</dbReference>
<keyword evidence="6 7" id="KW-0961">Cell wall biogenesis/degradation</keyword>
<organism evidence="9 10">
    <name type="scientific">Streptomyces lacrimifluminis</name>
    <dbReference type="NCBI Taxonomy" id="1500077"/>
    <lineage>
        <taxon>Bacteria</taxon>
        <taxon>Bacillati</taxon>
        <taxon>Actinomycetota</taxon>
        <taxon>Actinomycetes</taxon>
        <taxon>Kitasatosporales</taxon>
        <taxon>Streptomycetaceae</taxon>
        <taxon>Streptomyces</taxon>
    </lineage>
</organism>
<dbReference type="PANTHER" id="PTHR30518:SF2">
    <property type="entry name" value="ENDOLYTIC MUREIN TRANSGLYCOSYLASE"/>
    <property type="match status" value="1"/>
</dbReference>
<evidence type="ECO:0000256" key="5">
    <source>
        <dbReference type="ARBA" id="ARBA00023239"/>
    </source>
</evidence>
<protein>
    <recommendedName>
        <fullName evidence="7">Endolytic murein transglycosylase</fullName>
        <ecNumber evidence="7">4.2.2.29</ecNumber>
    </recommendedName>
    <alternativeName>
        <fullName evidence="7">Peptidoglycan lytic transglycosylase</fullName>
    </alternativeName>
    <alternativeName>
        <fullName evidence="7">Peptidoglycan polymerization terminase</fullName>
    </alternativeName>
</protein>
<evidence type="ECO:0000256" key="8">
    <source>
        <dbReference type="SAM" id="MobiDB-lite"/>
    </source>
</evidence>
<feature type="site" description="Important for catalytic activity" evidence="7">
    <location>
        <position position="458"/>
    </location>
</feature>
<dbReference type="GO" id="GO:0005886">
    <property type="term" value="C:plasma membrane"/>
    <property type="evidence" value="ECO:0007669"/>
    <property type="project" value="UniProtKB-SubCell"/>
</dbReference>
<sequence length="583" mass="63675">MTEYGRGSGSEPWHPEDPLYGDVGWEGQQAQADQSSYGGQPQHYPQQEQPQQSQYGDWGTDGQQAAYGQAQQQYPNQQYPQQYQQQAQHQQYPQQYIDPGQQQYANGGWDAGQQAQVPYVADPTDPYAQQAAAYGGEQPDYYGTPDAYPPPEPPARRRAEPEPEPEPEREPQVGWDPGPDQGEHAFFAGGDDGDEPEEPGGRRGRGDRKGRDGDKGGKGGKTKKSRNGIACLVVVLVFGGGIAGIGYFGYQFYQNRFGEAPDYAGDGTSATVTVEIPKGAGGYEIANELKAKGVVKSVDAFVSAQSENPDGKKIQAGVYVLNKEMSAKSAVALMLDPKSQNNLIVAPGWRNVQVYEAIDKQLGLPKGATAKVAKADYRNLGLPDWANDSENIKDPLEGFLYPATYPAAKGMKPAEVLKEMVAQANATYGTLDLEAKAKELDLDGPLQVITVASLVQAEGVTHDDFKKMASVIYNRLKTSNDITNQKLEFDSTYNYLKNQSKIDISTSEIRNYDDPYNTYFYKGLPPGPIGNPGDEALKAALNPDGGGWMFFISLDGKTTKFTKTLSEHEELVRQFNAQRKSGS</sequence>
<evidence type="ECO:0000256" key="2">
    <source>
        <dbReference type="ARBA" id="ARBA00022692"/>
    </source>
</evidence>
<keyword evidence="1 7" id="KW-1003">Cell membrane</keyword>
<comment type="caution">
    <text evidence="9">The sequence shown here is derived from an EMBL/GenBank/DDBJ whole genome shotgun (WGS) entry which is preliminary data.</text>
</comment>
<name>A0A917KK44_9ACTN</name>
<keyword evidence="3 7" id="KW-1133">Transmembrane helix</keyword>
<dbReference type="AlphaFoldDB" id="A0A917KK44"/>
<evidence type="ECO:0000313" key="9">
    <source>
        <dbReference type="EMBL" id="GGJ17617.1"/>
    </source>
</evidence>
<reference evidence="9" key="1">
    <citation type="journal article" date="2014" name="Int. J. Syst. Evol. Microbiol.">
        <title>Complete genome sequence of Corynebacterium casei LMG S-19264T (=DSM 44701T), isolated from a smear-ripened cheese.</title>
        <authorList>
            <consortium name="US DOE Joint Genome Institute (JGI-PGF)"/>
            <person name="Walter F."/>
            <person name="Albersmeier A."/>
            <person name="Kalinowski J."/>
            <person name="Ruckert C."/>
        </authorList>
    </citation>
    <scope>NUCLEOTIDE SEQUENCE</scope>
    <source>
        <strain evidence="9">CGMCC 4.7272</strain>
    </source>
</reference>
<dbReference type="PANTHER" id="PTHR30518">
    <property type="entry name" value="ENDOLYTIC MUREIN TRANSGLYCOSYLASE"/>
    <property type="match status" value="1"/>
</dbReference>
<keyword evidence="10" id="KW-1185">Reference proteome</keyword>
<feature type="compositionally biased region" description="Basic and acidic residues" evidence="8">
    <location>
        <begin position="154"/>
        <end position="171"/>
    </location>
</feature>
<evidence type="ECO:0000256" key="1">
    <source>
        <dbReference type="ARBA" id="ARBA00022475"/>
    </source>
</evidence>
<gene>
    <name evidence="7" type="primary">mltG</name>
    <name evidence="9" type="ORF">GCM10012282_12250</name>
</gene>
<feature type="compositionally biased region" description="Low complexity" evidence="8">
    <location>
        <begin position="63"/>
        <end position="96"/>
    </location>
</feature>
<evidence type="ECO:0000256" key="3">
    <source>
        <dbReference type="ARBA" id="ARBA00022989"/>
    </source>
</evidence>
<dbReference type="Proteomes" id="UP000625682">
    <property type="component" value="Unassembled WGS sequence"/>
</dbReference>
<feature type="compositionally biased region" description="Low complexity" evidence="8">
    <location>
        <begin position="37"/>
        <end position="56"/>
    </location>
</feature>
<dbReference type="Pfam" id="PF02618">
    <property type="entry name" value="YceG"/>
    <property type="match status" value="1"/>
</dbReference>
<evidence type="ECO:0000256" key="6">
    <source>
        <dbReference type="ARBA" id="ARBA00023316"/>
    </source>
</evidence>
<dbReference type="InterPro" id="IPR003770">
    <property type="entry name" value="MLTG-like"/>
</dbReference>
<keyword evidence="2 7" id="KW-0812">Transmembrane</keyword>
<accession>A0A917KK44</accession>
<dbReference type="EC" id="4.2.2.29" evidence="7"/>
<dbReference type="Gene3D" id="3.30.1490.480">
    <property type="entry name" value="Endolytic murein transglycosylase"/>
    <property type="match status" value="1"/>
</dbReference>
<comment type="catalytic activity">
    <reaction evidence="7">
        <text>a peptidoglycan chain = a peptidoglycan chain with N-acetyl-1,6-anhydromuramyl-[peptide] at the reducing end + a peptidoglycan chain with N-acetylglucosamine at the non-reducing end.</text>
        <dbReference type="EC" id="4.2.2.29"/>
    </reaction>
</comment>
<dbReference type="NCBIfam" id="TIGR00247">
    <property type="entry name" value="endolytic transglycosylase MltG"/>
    <property type="match status" value="1"/>
</dbReference>